<dbReference type="Pfam" id="PF07876">
    <property type="entry name" value="Dabb"/>
    <property type="match status" value="1"/>
</dbReference>
<organism evidence="2 3">
    <name type="scientific">Sporormia fimetaria CBS 119925</name>
    <dbReference type="NCBI Taxonomy" id="1340428"/>
    <lineage>
        <taxon>Eukaryota</taxon>
        <taxon>Fungi</taxon>
        <taxon>Dikarya</taxon>
        <taxon>Ascomycota</taxon>
        <taxon>Pezizomycotina</taxon>
        <taxon>Dothideomycetes</taxon>
        <taxon>Pleosporomycetidae</taxon>
        <taxon>Pleosporales</taxon>
        <taxon>Sporormiaceae</taxon>
        <taxon>Sporormia</taxon>
    </lineage>
</organism>
<keyword evidence="3" id="KW-1185">Reference proteome</keyword>
<dbReference type="PROSITE" id="PS51502">
    <property type="entry name" value="S_R_A_B_BARREL"/>
    <property type="match status" value="1"/>
</dbReference>
<name>A0A6A6V2G8_9PLEO</name>
<accession>A0A6A6V2G8</accession>
<evidence type="ECO:0000313" key="2">
    <source>
        <dbReference type="EMBL" id="KAF2744046.1"/>
    </source>
</evidence>
<dbReference type="Gene3D" id="3.30.70.100">
    <property type="match status" value="1"/>
</dbReference>
<dbReference type="AlphaFoldDB" id="A0A6A6V2G8"/>
<evidence type="ECO:0000259" key="1">
    <source>
        <dbReference type="PROSITE" id="PS51502"/>
    </source>
</evidence>
<dbReference type="EMBL" id="MU006592">
    <property type="protein sequence ID" value="KAF2744046.1"/>
    <property type="molecule type" value="Genomic_DNA"/>
</dbReference>
<gene>
    <name evidence="2" type="ORF">M011DRAFT_203571</name>
</gene>
<dbReference type="InterPro" id="IPR011008">
    <property type="entry name" value="Dimeric_a/b-barrel"/>
</dbReference>
<feature type="domain" description="Stress-response A/B barrel" evidence="1">
    <location>
        <begin position="4"/>
        <end position="101"/>
    </location>
</feature>
<protein>
    <recommendedName>
        <fullName evidence="1">Stress-response A/B barrel domain-containing protein</fullName>
    </recommendedName>
</protein>
<proteinExistence type="predicted"/>
<reference evidence="2" key="1">
    <citation type="journal article" date="2020" name="Stud. Mycol.">
        <title>101 Dothideomycetes genomes: a test case for predicting lifestyles and emergence of pathogens.</title>
        <authorList>
            <person name="Haridas S."/>
            <person name="Albert R."/>
            <person name="Binder M."/>
            <person name="Bloem J."/>
            <person name="Labutti K."/>
            <person name="Salamov A."/>
            <person name="Andreopoulos B."/>
            <person name="Baker S."/>
            <person name="Barry K."/>
            <person name="Bills G."/>
            <person name="Bluhm B."/>
            <person name="Cannon C."/>
            <person name="Castanera R."/>
            <person name="Culley D."/>
            <person name="Daum C."/>
            <person name="Ezra D."/>
            <person name="Gonzalez J."/>
            <person name="Henrissat B."/>
            <person name="Kuo A."/>
            <person name="Liang C."/>
            <person name="Lipzen A."/>
            <person name="Lutzoni F."/>
            <person name="Magnuson J."/>
            <person name="Mondo S."/>
            <person name="Nolan M."/>
            <person name="Ohm R."/>
            <person name="Pangilinan J."/>
            <person name="Park H.-J."/>
            <person name="Ramirez L."/>
            <person name="Alfaro M."/>
            <person name="Sun H."/>
            <person name="Tritt A."/>
            <person name="Yoshinaga Y."/>
            <person name="Zwiers L.-H."/>
            <person name="Turgeon B."/>
            <person name="Goodwin S."/>
            <person name="Spatafora J."/>
            <person name="Crous P."/>
            <person name="Grigoriev I."/>
        </authorList>
    </citation>
    <scope>NUCLEOTIDE SEQUENCE</scope>
    <source>
        <strain evidence="2">CBS 119925</strain>
    </source>
</reference>
<dbReference type="Proteomes" id="UP000799440">
    <property type="component" value="Unassembled WGS sequence"/>
</dbReference>
<dbReference type="SMART" id="SM00886">
    <property type="entry name" value="Dabb"/>
    <property type="match status" value="1"/>
</dbReference>
<evidence type="ECO:0000313" key="3">
    <source>
        <dbReference type="Proteomes" id="UP000799440"/>
    </source>
</evidence>
<sequence length="108" mass="12021">MTQIRRITIFKIPEAAHVKEACDAFTALSQSALKEGKPYILESHATAAHEDPRSQGFNFVAHLLFASKEDMDFYDNECQAHVDIKKKLTGKIGGPPLMLYMDSPSVPN</sequence>
<dbReference type="SUPFAM" id="SSF54909">
    <property type="entry name" value="Dimeric alpha+beta barrel"/>
    <property type="match status" value="1"/>
</dbReference>
<dbReference type="OrthoDB" id="3830014at2759"/>
<dbReference type="InterPro" id="IPR013097">
    <property type="entry name" value="Dabb"/>
</dbReference>